<keyword evidence="2" id="KW-1185">Reference proteome</keyword>
<dbReference type="AlphaFoldDB" id="A0A8T4GVV6"/>
<proteinExistence type="predicted"/>
<sequence length="286" mass="31904">MKFLIYTADPKVKTASLSRVDEDINQSLGRMMDILEDMSLERVLENQSTRLLVDDIRYEGDPEVVHADIYKDTNQGRALHQFSREGDEVTIEEVLSEDEEAFQRGLMGVKEIDGTLFLAVENTFGSYFAGASLGMDLHPRYSSEAIRAIQNSDQIGETTFDFSEDYDLTASLARPPQDGDLREEEGFGLTDPLNDILSMMNVSRTHQITVEIPQSEWMDNVGTFEGIIQSDIVSTIKIETPTQGIVRLGEGGDRAIRETVEVSSAGRVAVRNALNKLEVEEDTQGE</sequence>
<reference evidence="1" key="1">
    <citation type="submission" date="2021-03" db="EMBL/GenBank/DDBJ databases">
        <title>Genomic Encyclopedia of Type Strains, Phase IV (KMG-IV): sequencing the most valuable type-strain genomes for metagenomic binning, comparative biology and taxonomic classification.</title>
        <authorList>
            <person name="Goeker M."/>
        </authorList>
    </citation>
    <scope>NUCLEOTIDE SEQUENCE</scope>
    <source>
        <strain evidence="1">DSM 26232</strain>
    </source>
</reference>
<dbReference type="EMBL" id="JAGGLC010000003">
    <property type="protein sequence ID" value="MBP1987251.1"/>
    <property type="molecule type" value="Genomic_DNA"/>
</dbReference>
<protein>
    <submittedName>
        <fullName evidence="1">Uncharacterized protein</fullName>
    </submittedName>
</protein>
<accession>A0A8T4GVV6</accession>
<organism evidence="1 2">
    <name type="scientific">Halolamina salifodinae</name>
    <dbReference type="NCBI Taxonomy" id="1202767"/>
    <lineage>
        <taxon>Archaea</taxon>
        <taxon>Methanobacteriati</taxon>
        <taxon>Methanobacteriota</taxon>
        <taxon>Stenosarchaea group</taxon>
        <taxon>Halobacteria</taxon>
        <taxon>Halobacteriales</taxon>
        <taxon>Haloferacaceae</taxon>
    </lineage>
</organism>
<dbReference type="RefSeq" id="WP_209491516.1">
    <property type="nucleotide sequence ID" value="NZ_JAGGLC010000003.1"/>
</dbReference>
<dbReference type="Proteomes" id="UP000823736">
    <property type="component" value="Unassembled WGS sequence"/>
</dbReference>
<name>A0A8T4GVV6_9EURY</name>
<evidence type="ECO:0000313" key="1">
    <source>
        <dbReference type="EMBL" id="MBP1987251.1"/>
    </source>
</evidence>
<gene>
    <name evidence="1" type="ORF">J2753_001749</name>
</gene>
<evidence type="ECO:0000313" key="2">
    <source>
        <dbReference type="Proteomes" id="UP000823736"/>
    </source>
</evidence>
<dbReference type="OrthoDB" id="350935at2157"/>
<comment type="caution">
    <text evidence="1">The sequence shown here is derived from an EMBL/GenBank/DDBJ whole genome shotgun (WGS) entry which is preliminary data.</text>
</comment>